<proteinExistence type="predicted"/>
<dbReference type="EMBL" id="JARJCW010000174">
    <property type="protein sequence ID" value="KAJ7189528.1"/>
    <property type="molecule type" value="Genomic_DNA"/>
</dbReference>
<feature type="region of interest" description="Disordered" evidence="1">
    <location>
        <begin position="1"/>
        <end position="23"/>
    </location>
</feature>
<evidence type="ECO:0000256" key="1">
    <source>
        <dbReference type="SAM" id="MobiDB-lite"/>
    </source>
</evidence>
<evidence type="ECO:0000313" key="3">
    <source>
        <dbReference type="Proteomes" id="UP001219525"/>
    </source>
</evidence>
<protein>
    <submittedName>
        <fullName evidence="2">Uncharacterized protein</fullName>
    </submittedName>
</protein>
<reference evidence="2" key="1">
    <citation type="submission" date="2023-03" db="EMBL/GenBank/DDBJ databases">
        <title>Massive genome expansion in bonnet fungi (Mycena s.s.) driven by repeated elements and novel gene families across ecological guilds.</title>
        <authorList>
            <consortium name="Lawrence Berkeley National Laboratory"/>
            <person name="Harder C.B."/>
            <person name="Miyauchi S."/>
            <person name="Viragh M."/>
            <person name="Kuo A."/>
            <person name="Thoen E."/>
            <person name="Andreopoulos B."/>
            <person name="Lu D."/>
            <person name="Skrede I."/>
            <person name="Drula E."/>
            <person name="Henrissat B."/>
            <person name="Morin E."/>
            <person name="Kohler A."/>
            <person name="Barry K."/>
            <person name="LaButti K."/>
            <person name="Morin E."/>
            <person name="Salamov A."/>
            <person name="Lipzen A."/>
            <person name="Mereny Z."/>
            <person name="Hegedus B."/>
            <person name="Baldrian P."/>
            <person name="Stursova M."/>
            <person name="Weitz H."/>
            <person name="Taylor A."/>
            <person name="Grigoriev I.V."/>
            <person name="Nagy L.G."/>
            <person name="Martin F."/>
            <person name="Kauserud H."/>
        </authorList>
    </citation>
    <scope>NUCLEOTIDE SEQUENCE</scope>
    <source>
        <strain evidence="2">9144</strain>
    </source>
</reference>
<name>A0AAD6UNM7_9AGAR</name>
<organism evidence="2 3">
    <name type="scientific">Mycena pura</name>
    <dbReference type="NCBI Taxonomy" id="153505"/>
    <lineage>
        <taxon>Eukaryota</taxon>
        <taxon>Fungi</taxon>
        <taxon>Dikarya</taxon>
        <taxon>Basidiomycota</taxon>
        <taxon>Agaricomycotina</taxon>
        <taxon>Agaricomycetes</taxon>
        <taxon>Agaricomycetidae</taxon>
        <taxon>Agaricales</taxon>
        <taxon>Marasmiineae</taxon>
        <taxon>Mycenaceae</taxon>
        <taxon>Mycena</taxon>
    </lineage>
</organism>
<keyword evidence="3" id="KW-1185">Reference proteome</keyword>
<sequence length="283" mass="30256">MPTPNTKRPQRTARPSAAQVGQHHQCLSPAHLPQLADSRTLPLHAHAWPKDSDAHCQLAAPCLLPAVPVDVAHDPPLPGPRQRVHAPAGPPGLTPIAPAARISPPASRKSSPTSLPSTWLPAGCLRAPDTRFPSCAARGRVSQDLPVAAAVCRPLPAVHLPLHGARFPPFAVRRPLPAARFPLLTVCPLPTASAPRSLPTFSRLLLLPPPRSQPAFSRWLPASRRPPLHFCLTFIINHVGASANSQTLCLHFIMPHHPGLTPGAFRAPSSRHSVQCMPHAQSC</sequence>
<feature type="compositionally biased region" description="Low complexity" evidence="1">
    <location>
        <begin position="95"/>
        <end position="120"/>
    </location>
</feature>
<dbReference type="AlphaFoldDB" id="A0AAD6UNM7"/>
<dbReference type="Proteomes" id="UP001219525">
    <property type="component" value="Unassembled WGS sequence"/>
</dbReference>
<accession>A0AAD6UNM7</accession>
<evidence type="ECO:0000313" key="2">
    <source>
        <dbReference type="EMBL" id="KAJ7189528.1"/>
    </source>
</evidence>
<comment type="caution">
    <text evidence="2">The sequence shown here is derived from an EMBL/GenBank/DDBJ whole genome shotgun (WGS) entry which is preliminary data.</text>
</comment>
<gene>
    <name evidence="2" type="ORF">GGX14DRAFT_580633</name>
</gene>
<feature type="region of interest" description="Disordered" evidence="1">
    <location>
        <begin position="73"/>
        <end position="120"/>
    </location>
</feature>